<dbReference type="InterPro" id="IPR001387">
    <property type="entry name" value="Cro/C1-type_HTH"/>
</dbReference>
<dbReference type="Gene3D" id="2.60.120.10">
    <property type="entry name" value="Jelly Rolls"/>
    <property type="match status" value="1"/>
</dbReference>
<dbReference type="GO" id="GO:0003677">
    <property type="term" value="F:DNA binding"/>
    <property type="evidence" value="ECO:0007669"/>
    <property type="project" value="UniProtKB-KW"/>
</dbReference>
<dbReference type="InterPro" id="IPR010982">
    <property type="entry name" value="Lambda_DNA-bd_dom_sf"/>
</dbReference>
<dbReference type="EMBL" id="LC066370">
    <property type="protein sequence ID" value="BAT25611.1"/>
    <property type="molecule type" value="Genomic_DNA"/>
</dbReference>
<dbReference type="InterPro" id="IPR013096">
    <property type="entry name" value="Cupin_2"/>
</dbReference>
<dbReference type="SUPFAM" id="SSF51182">
    <property type="entry name" value="RmlC-like cupins"/>
    <property type="match status" value="1"/>
</dbReference>
<dbReference type="Gene3D" id="1.10.260.40">
    <property type="entry name" value="lambda repressor-like DNA-binding domains"/>
    <property type="match status" value="1"/>
</dbReference>
<reference evidence="3" key="1">
    <citation type="journal article" date="2015" name="Proc. Natl. Acad. Sci. U.S.A.">
        <title>Bacterial clade with the ribosomal RNA operon on a small plasmid rather than the chromosome.</title>
        <authorList>
            <person name="Anda M."/>
            <person name="Ohtsubo Y."/>
            <person name="Okubo T."/>
            <person name="Sugawara M."/>
            <person name="Nagata Y."/>
            <person name="Tsuda M."/>
            <person name="Minamisawa K."/>
            <person name="Mitsui H."/>
        </authorList>
    </citation>
    <scope>NUCLEOTIDE SEQUENCE</scope>
    <source>
        <strain evidence="3">DSM 21988</strain>
    </source>
</reference>
<dbReference type="PANTHER" id="PTHR46797">
    <property type="entry name" value="HTH-TYPE TRANSCRIPTIONAL REGULATOR"/>
    <property type="match status" value="1"/>
</dbReference>
<organism evidence="3">
    <name type="scientific">Aureimonas altamirensis</name>
    <dbReference type="NCBI Taxonomy" id="370622"/>
    <lineage>
        <taxon>Bacteria</taxon>
        <taxon>Pseudomonadati</taxon>
        <taxon>Pseudomonadota</taxon>
        <taxon>Alphaproteobacteria</taxon>
        <taxon>Hyphomicrobiales</taxon>
        <taxon>Aurantimonadaceae</taxon>
        <taxon>Aureimonas</taxon>
    </lineage>
</organism>
<dbReference type="AlphaFoldDB" id="A0A0P0YW01"/>
<dbReference type="PANTHER" id="PTHR46797:SF11">
    <property type="entry name" value="HTH-TYPE TRANSCRIPTIONAL REGULATOR PUUR"/>
    <property type="match status" value="1"/>
</dbReference>
<dbReference type="SUPFAM" id="SSF47413">
    <property type="entry name" value="lambda repressor-like DNA-binding domains"/>
    <property type="match status" value="1"/>
</dbReference>
<dbReference type="InterPro" id="IPR050807">
    <property type="entry name" value="TransReg_Diox_bact_type"/>
</dbReference>
<dbReference type="CDD" id="cd00093">
    <property type="entry name" value="HTH_XRE"/>
    <property type="match status" value="1"/>
</dbReference>
<dbReference type="Pfam" id="PF13560">
    <property type="entry name" value="HTH_31"/>
    <property type="match status" value="1"/>
</dbReference>
<dbReference type="InterPro" id="IPR014710">
    <property type="entry name" value="RmlC-like_jellyroll"/>
</dbReference>
<feature type="domain" description="HTH cro/C1-type" evidence="2">
    <location>
        <begin position="25"/>
        <end position="79"/>
    </location>
</feature>
<evidence type="ECO:0000256" key="1">
    <source>
        <dbReference type="ARBA" id="ARBA00023125"/>
    </source>
</evidence>
<proteinExistence type="predicted"/>
<evidence type="ECO:0000259" key="2">
    <source>
        <dbReference type="PROSITE" id="PS50943"/>
    </source>
</evidence>
<accession>A0A0P0YW01</accession>
<dbReference type="GO" id="GO:0005829">
    <property type="term" value="C:cytosol"/>
    <property type="evidence" value="ECO:0007669"/>
    <property type="project" value="TreeGrafter"/>
</dbReference>
<dbReference type="PROSITE" id="PS50943">
    <property type="entry name" value="HTH_CROC1"/>
    <property type="match status" value="1"/>
</dbReference>
<name>A0A0P0YW01_9HYPH</name>
<protein>
    <submittedName>
        <fullName evidence="3">XRE family transcriptional regulator</fullName>
    </submittedName>
</protein>
<keyword evidence="1" id="KW-0238">DNA-binding</keyword>
<dbReference type="CDD" id="cd02209">
    <property type="entry name" value="cupin_XRE_C"/>
    <property type="match status" value="1"/>
</dbReference>
<dbReference type="SMART" id="SM00530">
    <property type="entry name" value="HTH_XRE"/>
    <property type="match status" value="1"/>
</dbReference>
<evidence type="ECO:0000313" key="3">
    <source>
        <dbReference type="EMBL" id="BAT25611.1"/>
    </source>
</evidence>
<dbReference type="GO" id="GO:0003700">
    <property type="term" value="F:DNA-binding transcription factor activity"/>
    <property type="evidence" value="ECO:0007669"/>
    <property type="project" value="TreeGrafter"/>
</dbReference>
<dbReference type="Pfam" id="PF07883">
    <property type="entry name" value="Cupin_2"/>
    <property type="match status" value="1"/>
</dbReference>
<sequence length="199" mass="21542">MCGALTARPDGITREHRMPAIGQGLRELRRRRQLSTRQLAVRSGISHSTISLIERDRLSPSVDTLGAILEAMGSTMSGFFSQLASSAPYSPFYRADDLPEAGRPSSISYRIVGIDHPNRTLLMLHETYAAGADTGEAISHAAQEAGVVVEGCVEVTVGAEARVLETGDAYYFDSQIPHRFRNLSGQPARIVSAITPPTY</sequence>
<dbReference type="InterPro" id="IPR011051">
    <property type="entry name" value="RmlC_Cupin_sf"/>
</dbReference>